<sequence length="106" mass="12344">MLLLDTLRYVDRSLGNIFGERENVRRELMTQLSTNEKCRDILRMGSDAFARLCELRRATGRLKDNRNSIVEEQVAKFLYVLANNAKNRTISFFFSSIWGDNKSTFS</sequence>
<keyword evidence="3" id="KW-1185">Reference proteome</keyword>
<organism evidence="2 3">
    <name type="scientific">Dipteronia sinensis</name>
    <dbReference type="NCBI Taxonomy" id="43782"/>
    <lineage>
        <taxon>Eukaryota</taxon>
        <taxon>Viridiplantae</taxon>
        <taxon>Streptophyta</taxon>
        <taxon>Embryophyta</taxon>
        <taxon>Tracheophyta</taxon>
        <taxon>Spermatophyta</taxon>
        <taxon>Magnoliopsida</taxon>
        <taxon>eudicotyledons</taxon>
        <taxon>Gunneridae</taxon>
        <taxon>Pentapetalae</taxon>
        <taxon>rosids</taxon>
        <taxon>malvids</taxon>
        <taxon>Sapindales</taxon>
        <taxon>Sapindaceae</taxon>
        <taxon>Hippocastanoideae</taxon>
        <taxon>Acereae</taxon>
        <taxon>Dipteronia</taxon>
    </lineage>
</organism>
<comment type="caution">
    <text evidence="2">The sequence shown here is derived from an EMBL/GenBank/DDBJ whole genome shotgun (WGS) entry which is preliminary data.</text>
</comment>
<name>A0AAE0AYU9_9ROSI</name>
<accession>A0AAE0AYU9</accession>
<protein>
    <recommendedName>
        <fullName evidence="1">DUF8040 domain-containing protein</fullName>
    </recommendedName>
</protein>
<reference evidence="2" key="1">
    <citation type="journal article" date="2023" name="Plant J.">
        <title>Genome sequences and population genomics provide insights into the demographic history, inbreeding, and mutation load of two 'living fossil' tree species of Dipteronia.</title>
        <authorList>
            <person name="Feng Y."/>
            <person name="Comes H.P."/>
            <person name="Chen J."/>
            <person name="Zhu S."/>
            <person name="Lu R."/>
            <person name="Zhang X."/>
            <person name="Li P."/>
            <person name="Qiu J."/>
            <person name="Olsen K.M."/>
            <person name="Qiu Y."/>
        </authorList>
    </citation>
    <scope>NUCLEOTIDE SEQUENCE</scope>
    <source>
        <strain evidence="2">NBL</strain>
    </source>
</reference>
<dbReference type="EMBL" id="JANJYJ010000002">
    <property type="protein sequence ID" value="KAK3226711.1"/>
    <property type="molecule type" value="Genomic_DNA"/>
</dbReference>
<evidence type="ECO:0000313" key="3">
    <source>
        <dbReference type="Proteomes" id="UP001281410"/>
    </source>
</evidence>
<proteinExistence type="predicted"/>
<dbReference type="InterPro" id="IPR058353">
    <property type="entry name" value="DUF8040"/>
</dbReference>
<dbReference type="Proteomes" id="UP001281410">
    <property type="component" value="Unassembled WGS sequence"/>
</dbReference>
<evidence type="ECO:0000259" key="1">
    <source>
        <dbReference type="Pfam" id="PF26138"/>
    </source>
</evidence>
<feature type="domain" description="DUF8040" evidence="1">
    <location>
        <begin position="34"/>
        <end position="94"/>
    </location>
</feature>
<dbReference type="Pfam" id="PF26138">
    <property type="entry name" value="DUF8040"/>
    <property type="match status" value="1"/>
</dbReference>
<dbReference type="AlphaFoldDB" id="A0AAE0AYU9"/>
<gene>
    <name evidence="2" type="ORF">Dsin_006573</name>
</gene>
<evidence type="ECO:0000313" key="2">
    <source>
        <dbReference type="EMBL" id="KAK3226711.1"/>
    </source>
</evidence>